<dbReference type="AlphaFoldDB" id="A0A369B1T0"/>
<gene>
    <name evidence="2" type="ORF">DFP94_11468</name>
</gene>
<dbReference type="RefSeq" id="WP_181873261.1">
    <property type="nucleotide sequence ID" value="NZ_QPJW01000014.1"/>
</dbReference>
<sequence>MANLKPGSIAPKSGQYQNTKTGLEVTATKGNPLPPTPKPNQGYKLVDATKHKKG</sequence>
<evidence type="ECO:0000313" key="2">
    <source>
        <dbReference type="EMBL" id="RCX15620.1"/>
    </source>
</evidence>
<organism evidence="2 3">
    <name type="scientific">Fontibacillus phaseoli</name>
    <dbReference type="NCBI Taxonomy" id="1416533"/>
    <lineage>
        <taxon>Bacteria</taxon>
        <taxon>Bacillati</taxon>
        <taxon>Bacillota</taxon>
        <taxon>Bacilli</taxon>
        <taxon>Bacillales</taxon>
        <taxon>Paenibacillaceae</taxon>
        <taxon>Fontibacillus</taxon>
    </lineage>
</organism>
<proteinExistence type="predicted"/>
<protein>
    <recommendedName>
        <fullName evidence="4">YjzC-like protein</fullName>
    </recommendedName>
</protein>
<dbReference type="EMBL" id="QPJW01000014">
    <property type="protein sequence ID" value="RCX15620.1"/>
    <property type="molecule type" value="Genomic_DNA"/>
</dbReference>
<keyword evidence="3" id="KW-1185">Reference proteome</keyword>
<evidence type="ECO:0000313" key="3">
    <source>
        <dbReference type="Proteomes" id="UP000253090"/>
    </source>
</evidence>
<evidence type="ECO:0000256" key="1">
    <source>
        <dbReference type="SAM" id="MobiDB-lite"/>
    </source>
</evidence>
<name>A0A369B1T0_9BACL</name>
<feature type="region of interest" description="Disordered" evidence="1">
    <location>
        <begin position="1"/>
        <end position="54"/>
    </location>
</feature>
<evidence type="ECO:0008006" key="4">
    <source>
        <dbReference type="Google" id="ProtNLM"/>
    </source>
</evidence>
<reference evidence="2 3" key="1">
    <citation type="submission" date="2018-07" db="EMBL/GenBank/DDBJ databases">
        <title>Genomic Encyclopedia of Type Strains, Phase III (KMG-III): the genomes of soil and plant-associated and newly described type strains.</title>
        <authorList>
            <person name="Whitman W."/>
        </authorList>
    </citation>
    <scope>NUCLEOTIDE SEQUENCE [LARGE SCALE GENOMIC DNA]</scope>
    <source>
        <strain evidence="2 3">CECT 8333</strain>
    </source>
</reference>
<comment type="caution">
    <text evidence="2">The sequence shown here is derived from an EMBL/GenBank/DDBJ whole genome shotgun (WGS) entry which is preliminary data.</text>
</comment>
<dbReference type="Proteomes" id="UP000253090">
    <property type="component" value="Unassembled WGS sequence"/>
</dbReference>
<accession>A0A369B1T0</accession>